<dbReference type="EMBL" id="KB822722">
    <property type="protein sequence ID" value="ETN38997.1"/>
    <property type="molecule type" value="Genomic_DNA"/>
</dbReference>
<dbReference type="SUPFAM" id="SSF51735">
    <property type="entry name" value="NAD(P)-binding Rossmann-fold domains"/>
    <property type="match status" value="1"/>
</dbReference>
<dbReference type="STRING" id="1220924.W2RRB9"/>
<dbReference type="OrthoDB" id="5371740at2759"/>
<evidence type="ECO:0000256" key="1">
    <source>
        <dbReference type="ARBA" id="ARBA00006484"/>
    </source>
</evidence>
<keyword evidence="3" id="KW-0560">Oxidoreductase</keyword>
<dbReference type="InterPro" id="IPR002347">
    <property type="entry name" value="SDR_fam"/>
</dbReference>
<keyword evidence="2" id="KW-0521">NADP</keyword>
<accession>W2RRB9</accession>
<gene>
    <name evidence="4" type="ORF">HMPREF1541_07039</name>
</gene>
<dbReference type="eggNOG" id="KOG0725">
    <property type="taxonomic scope" value="Eukaryota"/>
</dbReference>
<dbReference type="PROSITE" id="PS00061">
    <property type="entry name" value="ADH_SHORT"/>
    <property type="match status" value="1"/>
</dbReference>
<dbReference type="PRINTS" id="PR00081">
    <property type="entry name" value="GDHRDH"/>
</dbReference>
<keyword evidence="5" id="KW-1185">Reference proteome</keyword>
<sequence length="306" mass="33572">MSGPYSYKGPVDCTVLPDEAHCNGKSIVITGGAQGIGEAYVRGFVKAGSFVTFCDINEEAGAKLEAELGPENVCFIRADTRSWDDQVRMFEAAVSKSPQKSVDLVIANAGVGRGSGDPMMTLEDPNTAPTKPSMHIIDINLIGVMYTLKLAIHYFRRSPMAADRDRCFIFGGSVAGFVDNLSSWEYSTSKFGLRGLMRTVRRQSYHQGIRVAYIAPSYVRTVIQSQQVYESIRAKGLDFATTESCLAAVMRIACDKTINGHSFAIVPETVAKEGFIDLDQDDFKGEKGYLATFQDDVVRLRGDDWP</sequence>
<comment type="similarity">
    <text evidence="1">Belongs to the short-chain dehydrogenases/reductases (SDR) family.</text>
</comment>
<dbReference type="Proteomes" id="UP000030752">
    <property type="component" value="Unassembled WGS sequence"/>
</dbReference>
<evidence type="ECO:0000256" key="2">
    <source>
        <dbReference type="ARBA" id="ARBA00022857"/>
    </source>
</evidence>
<evidence type="ECO:0000313" key="4">
    <source>
        <dbReference type="EMBL" id="ETN38997.1"/>
    </source>
</evidence>
<reference evidence="4 5" key="1">
    <citation type="submission" date="2013-03" db="EMBL/GenBank/DDBJ databases">
        <title>The Genome Sequence of Phialophora europaea CBS 101466.</title>
        <authorList>
            <consortium name="The Broad Institute Genomics Platform"/>
            <person name="Cuomo C."/>
            <person name="de Hoog S."/>
            <person name="Gorbushina A."/>
            <person name="Walker B."/>
            <person name="Young S.K."/>
            <person name="Zeng Q."/>
            <person name="Gargeya S."/>
            <person name="Fitzgerald M."/>
            <person name="Haas B."/>
            <person name="Abouelleil A."/>
            <person name="Allen A.W."/>
            <person name="Alvarado L."/>
            <person name="Arachchi H.M."/>
            <person name="Berlin A.M."/>
            <person name="Chapman S.B."/>
            <person name="Gainer-Dewar J."/>
            <person name="Goldberg J."/>
            <person name="Griggs A."/>
            <person name="Gujja S."/>
            <person name="Hansen M."/>
            <person name="Howarth C."/>
            <person name="Imamovic A."/>
            <person name="Ireland A."/>
            <person name="Larimer J."/>
            <person name="McCowan C."/>
            <person name="Murphy C."/>
            <person name="Pearson M."/>
            <person name="Poon T.W."/>
            <person name="Priest M."/>
            <person name="Roberts A."/>
            <person name="Saif S."/>
            <person name="Shea T."/>
            <person name="Sisk P."/>
            <person name="Sykes S."/>
            <person name="Wortman J."/>
            <person name="Nusbaum C."/>
            <person name="Birren B."/>
        </authorList>
    </citation>
    <scope>NUCLEOTIDE SEQUENCE [LARGE SCALE GENOMIC DNA]</scope>
    <source>
        <strain evidence="4 5">CBS 101466</strain>
    </source>
</reference>
<dbReference type="InterPro" id="IPR036291">
    <property type="entry name" value="NAD(P)-bd_dom_sf"/>
</dbReference>
<dbReference type="InterPro" id="IPR020904">
    <property type="entry name" value="Sc_DH/Rdtase_CS"/>
</dbReference>
<proteinExistence type="inferred from homology"/>
<evidence type="ECO:0000313" key="5">
    <source>
        <dbReference type="Proteomes" id="UP000030752"/>
    </source>
</evidence>
<dbReference type="GeneID" id="19974378"/>
<dbReference type="AlphaFoldDB" id="W2RRB9"/>
<dbReference type="HOGENOM" id="CLU_010194_13_3_1"/>
<dbReference type="RefSeq" id="XP_008719586.1">
    <property type="nucleotide sequence ID" value="XM_008721364.1"/>
</dbReference>
<dbReference type="Gene3D" id="3.40.50.720">
    <property type="entry name" value="NAD(P)-binding Rossmann-like Domain"/>
    <property type="match status" value="1"/>
</dbReference>
<protein>
    <submittedName>
        <fullName evidence="4">Uncharacterized protein</fullName>
    </submittedName>
</protein>
<dbReference type="PANTHER" id="PTHR43180:SF31">
    <property type="entry name" value="CHAIN DEHYDROGENASE_REDUCTASE, PUTATIVE (AFU_ORTHOLOGUE AFUA_2G16570)-RELATED"/>
    <property type="match status" value="1"/>
</dbReference>
<dbReference type="GO" id="GO:0016491">
    <property type="term" value="F:oxidoreductase activity"/>
    <property type="evidence" value="ECO:0007669"/>
    <property type="project" value="UniProtKB-KW"/>
</dbReference>
<dbReference type="InParanoid" id="W2RRB9"/>
<dbReference type="VEuPathDB" id="FungiDB:HMPREF1541_07039"/>
<organism evidence="4 5">
    <name type="scientific">Cyphellophora europaea (strain CBS 101466)</name>
    <name type="common">Phialophora europaea</name>
    <dbReference type="NCBI Taxonomy" id="1220924"/>
    <lineage>
        <taxon>Eukaryota</taxon>
        <taxon>Fungi</taxon>
        <taxon>Dikarya</taxon>
        <taxon>Ascomycota</taxon>
        <taxon>Pezizomycotina</taxon>
        <taxon>Eurotiomycetes</taxon>
        <taxon>Chaetothyriomycetidae</taxon>
        <taxon>Chaetothyriales</taxon>
        <taxon>Cyphellophoraceae</taxon>
        <taxon>Cyphellophora</taxon>
    </lineage>
</organism>
<name>W2RRB9_CYPE1</name>
<dbReference type="PANTHER" id="PTHR43180">
    <property type="entry name" value="3-OXOACYL-(ACYL-CARRIER-PROTEIN) REDUCTASE (AFU_ORTHOLOGUE AFUA_6G11210)"/>
    <property type="match status" value="1"/>
</dbReference>
<evidence type="ECO:0000256" key="3">
    <source>
        <dbReference type="ARBA" id="ARBA00023002"/>
    </source>
</evidence>
<dbReference type="Pfam" id="PF00106">
    <property type="entry name" value="adh_short"/>
    <property type="match status" value="1"/>
</dbReference>